<dbReference type="Proteomes" id="UP000020467">
    <property type="component" value="Unassembled WGS sequence"/>
</dbReference>
<keyword evidence="3" id="KW-1185">Reference proteome</keyword>
<dbReference type="Pfam" id="PF20150">
    <property type="entry name" value="2EXR"/>
    <property type="match status" value="1"/>
</dbReference>
<dbReference type="HOGENOM" id="CLU_739681_0_0_1"/>
<dbReference type="AlphaFoldDB" id="A0A010RV50"/>
<feature type="domain" description="2EXR" evidence="1">
    <location>
        <begin position="111"/>
        <end position="196"/>
    </location>
</feature>
<evidence type="ECO:0000313" key="3">
    <source>
        <dbReference type="Proteomes" id="UP000020467"/>
    </source>
</evidence>
<name>A0A010RV50_9PEZI</name>
<protein>
    <recommendedName>
        <fullName evidence="1">2EXR domain-containing protein</fullName>
    </recommendedName>
</protein>
<comment type="caution">
    <text evidence="2">The sequence shown here is derived from an EMBL/GenBank/DDBJ whole genome shotgun (WGS) entry which is preliminary data.</text>
</comment>
<reference evidence="2 3" key="1">
    <citation type="submission" date="2014-02" db="EMBL/GenBank/DDBJ databases">
        <title>The genome sequence of Colletotrichum fioriniae PJ7.</title>
        <authorList>
            <person name="Baroncelli R."/>
            <person name="Thon M.R."/>
        </authorList>
    </citation>
    <scope>NUCLEOTIDE SEQUENCE [LARGE SCALE GENOMIC DNA]</scope>
    <source>
        <strain evidence="2 3">PJ7</strain>
    </source>
</reference>
<proteinExistence type="predicted"/>
<evidence type="ECO:0000259" key="1">
    <source>
        <dbReference type="Pfam" id="PF20150"/>
    </source>
</evidence>
<sequence>MAKSFFARLFQPTWSNAASQGSHSFSNDTSDNAYDEVEPWIKTDLDIPIDATNRDRWPSLILQARRHMRCHPYHPKRLPKSYQPFRMVVDSPEDEGERTRKEVDISEPPTFPLFMDLPTELRDKILLSSQAPIVMEGFAVMDEEWRGGPQAHFRSYRSWHQIPLYAVSRETRALAITFFGEPDPLSVPFNAAQDAILLDWDGSKQVQRGWTGNHRSPGPVLTTHRWNASEEWAMPRNLCDRIHHVKVDARHAPSENADKGEKTSWRLVFGLLKEHFPNMTILEVQLSDLDDKRFEGTYDPVGQELYRIDQLDLFDELEEMSEDGRVPFQSLRRFIVTPELQTPLQAEREILKFRKVGGSHFKVLRQGQIPKAGQ</sequence>
<dbReference type="EMBL" id="JARH01000168">
    <property type="protein sequence ID" value="EXF84416.1"/>
    <property type="molecule type" value="Genomic_DNA"/>
</dbReference>
<gene>
    <name evidence="2" type="ORF">CFIO01_02731</name>
</gene>
<evidence type="ECO:0000313" key="2">
    <source>
        <dbReference type="EMBL" id="EXF84416.1"/>
    </source>
</evidence>
<dbReference type="eggNOG" id="ENOG502RJVP">
    <property type="taxonomic scope" value="Eukaryota"/>
</dbReference>
<dbReference type="InterPro" id="IPR045518">
    <property type="entry name" value="2EXR"/>
</dbReference>
<dbReference type="KEGG" id="cfj:CFIO01_02731"/>
<dbReference type="OrthoDB" id="5118743at2759"/>
<organism evidence="2 3">
    <name type="scientific">Colletotrichum fioriniae PJ7</name>
    <dbReference type="NCBI Taxonomy" id="1445577"/>
    <lineage>
        <taxon>Eukaryota</taxon>
        <taxon>Fungi</taxon>
        <taxon>Dikarya</taxon>
        <taxon>Ascomycota</taxon>
        <taxon>Pezizomycotina</taxon>
        <taxon>Sordariomycetes</taxon>
        <taxon>Hypocreomycetidae</taxon>
        <taxon>Glomerellales</taxon>
        <taxon>Glomerellaceae</taxon>
        <taxon>Colletotrichum</taxon>
        <taxon>Colletotrichum acutatum species complex</taxon>
    </lineage>
</organism>
<accession>A0A010RV50</accession>